<evidence type="ECO:0000256" key="9">
    <source>
        <dbReference type="PIRSR" id="PIRSR037125-1"/>
    </source>
</evidence>
<accession>A0A2C6L027</accession>
<keyword evidence="3" id="KW-0540">Nuclease</keyword>
<dbReference type="Gene3D" id="6.20.210.10">
    <property type="entry name" value="Nin one binding (NOB1), Zn-ribbon-like"/>
    <property type="match status" value="1"/>
</dbReference>
<feature type="region of interest" description="Disordered" evidence="10">
    <location>
        <begin position="51"/>
        <end position="173"/>
    </location>
</feature>
<dbReference type="Pfam" id="PF08772">
    <property type="entry name" value="Zn_ribbon_NOB1"/>
    <property type="match status" value="1"/>
</dbReference>
<evidence type="ECO:0000256" key="8">
    <source>
        <dbReference type="PIRNR" id="PIRNR037125"/>
    </source>
</evidence>
<feature type="binding site" evidence="9">
    <location>
        <position position="286"/>
    </location>
    <ligand>
        <name>Zn(2+)</name>
        <dbReference type="ChEBI" id="CHEBI:29105"/>
    </ligand>
</feature>
<feature type="region of interest" description="Disordered" evidence="10">
    <location>
        <begin position="310"/>
        <end position="329"/>
    </location>
</feature>
<dbReference type="EMBL" id="MIGC01000262">
    <property type="protein sequence ID" value="PHJ25470.1"/>
    <property type="molecule type" value="Genomic_DNA"/>
</dbReference>
<dbReference type="GeneID" id="94424109"/>
<dbReference type="SUPFAM" id="SSF144206">
    <property type="entry name" value="NOB1 zinc finger-like"/>
    <property type="match status" value="1"/>
</dbReference>
<dbReference type="InterPro" id="IPR014881">
    <property type="entry name" value="NOB1_Zn-bd"/>
</dbReference>
<evidence type="ECO:0000256" key="3">
    <source>
        <dbReference type="ARBA" id="ARBA00022722"/>
    </source>
</evidence>
<feature type="domain" description="Ribonuclease PIN" evidence="12">
    <location>
        <begin position="4"/>
        <end position="38"/>
    </location>
</feature>
<feature type="domain" description="Nin one binding (NOB1) Zn-ribbon-like" evidence="11">
    <location>
        <begin position="258"/>
        <end position="327"/>
    </location>
</feature>
<comment type="similarity">
    <text evidence="2 8">Belongs to the NOB1 family.</text>
</comment>
<feature type="compositionally biased region" description="Low complexity" evidence="10">
    <location>
        <begin position="68"/>
        <end position="79"/>
    </location>
</feature>
<evidence type="ECO:0000256" key="5">
    <source>
        <dbReference type="ARBA" id="ARBA00022801"/>
    </source>
</evidence>
<feature type="region of interest" description="Disordered" evidence="10">
    <location>
        <begin position="402"/>
        <end position="422"/>
    </location>
</feature>
<evidence type="ECO:0000256" key="7">
    <source>
        <dbReference type="ARBA" id="ARBA00023242"/>
    </source>
</evidence>
<organism evidence="13 14">
    <name type="scientific">Cystoisospora suis</name>
    <dbReference type="NCBI Taxonomy" id="483139"/>
    <lineage>
        <taxon>Eukaryota</taxon>
        <taxon>Sar</taxon>
        <taxon>Alveolata</taxon>
        <taxon>Apicomplexa</taxon>
        <taxon>Conoidasida</taxon>
        <taxon>Coccidia</taxon>
        <taxon>Eucoccidiorida</taxon>
        <taxon>Eimeriorina</taxon>
        <taxon>Sarcocystidae</taxon>
        <taxon>Cystoisospora</taxon>
    </lineage>
</organism>
<evidence type="ECO:0000256" key="1">
    <source>
        <dbReference type="ARBA" id="ARBA00004123"/>
    </source>
</evidence>
<dbReference type="InterPro" id="IPR033411">
    <property type="entry name" value="Ribonuclease_PIN"/>
</dbReference>
<evidence type="ECO:0000259" key="11">
    <source>
        <dbReference type="Pfam" id="PF08772"/>
    </source>
</evidence>
<keyword evidence="5" id="KW-0378">Hydrolase</keyword>
<comment type="subcellular location">
    <subcellularLocation>
        <location evidence="1">Nucleus</location>
    </subcellularLocation>
</comment>
<evidence type="ECO:0000259" key="12">
    <source>
        <dbReference type="Pfam" id="PF17146"/>
    </source>
</evidence>
<protein>
    <submittedName>
        <fullName evidence="13">Nin one binding zn-ribbon family protein</fullName>
    </submittedName>
</protein>
<dbReference type="VEuPathDB" id="ToxoDB:CSUI_000667"/>
<dbReference type="Proteomes" id="UP000221165">
    <property type="component" value="Unassembled WGS sequence"/>
</dbReference>
<feature type="compositionally biased region" description="Basic residues" evidence="10">
    <location>
        <begin position="413"/>
        <end position="422"/>
    </location>
</feature>
<evidence type="ECO:0000256" key="2">
    <source>
        <dbReference type="ARBA" id="ARBA00005858"/>
    </source>
</evidence>
<feature type="binding site" evidence="9">
    <location>
        <position position="268"/>
    </location>
    <ligand>
        <name>Zn(2+)</name>
        <dbReference type="ChEBI" id="CHEBI:29105"/>
    </ligand>
</feature>
<dbReference type="GO" id="GO:0046872">
    <property type="term" value="F:metal ion binding"/>
    <property type="evidence" value="ECO:0007669"/>
    <property type="project" value="UniProtKB-UniRule"/>
</dbReference>
<dbReference type="PIRSF" id="PIRSF037125">
    <property type="entry name" value="D-site_20S_pre-rRNA_nuclease"/>
    <property type="match status" value="1"/>
</dbReference>
<reference evidence="13 14" key="1">
    <citation type="journal article" date="2017" name="Int. J. Parasitol.">
        <title>The genome of the protozoan parasite Cystoisospora suis and a reverse vaccinology approach to identify vaccine candidates.</title>
        <authorList>
            <person name="Palmieri N."/>
            <person name="Shrestha A."/>
            <person name="Ruttkowski B."/>
            <person name="Beck T."/>
            <person name="Vogl C."/>
            <person name="Tomley F."/>
            <person name="Blake D.P."/>
            <person name="Joachim A."/>
        </authorList>
    </citation>
    <scope>NUCLEOTIDE SEQUENCE [LARGE SCALE GENOMIC DNA]</scope>
    <source>
        <strain evidence="13 14">Wien I</strain>
    </source>
</reference>
<comment type="caution">
    <text evidence="13">The sequence shown here is derived from an EMBL/GenBank/DDBJ whole genome shotgun (WGS) entry which is preliminary data.</text>
</comment>
<evidence type="ECO:0000313" key="14">
    <source>
        <dbReference type="Proteomes" id="UP000221165"/>
    </source>
</evidence>
<dbReference type="InterPro" id="IPR017117">
    <property type="entry name" value="Nob1_euk"/>
</dbReference>
<dbReference type="PANTHER" id="PTHR12814:SF2">
    <property type="entry name" value="RNA-BINDING PROTEIN NOB1"/>
    <property type="match status" value="1"/>
</dbReference>
<dbReference type="OrthoDB" id="446759at2759"/>
<feature type="compositionally biased region" description="Basic and acidic residues" evidence="10">
    <location>
        <begin position="114"/>
        <end position="149"/>
    </location>
</feature>
<keyword evidence="14" id="KW-1185">Reference proteome</keyword>
<keyword evidence="6 8" id="KW-0862">Zinc</keyword>
<feature type="compositionally biased region" description="Basic and acidic residues" evidence="10">
    <location>
        <begin position="80"/>
        <end position="92"/>
    </location>
</feature>
<dbReference type="Pfam" id="PF17146">
    <property type="entry name" value="PIN_6"/>
    <property type="match status" value="1"/>
</dbReference>
<keyword evidence="4 8" id="KW-0479">Metal-binding</keyword>
<dbReference type="AlphaFoldDB" id="A0A2C6L027"/>
<evidence type="ECO:0000256" key="6">
    <source>
        <dbReference type="ARBA" id="ARBA00022833"/>
    </source>
</evidence>
<dbReference type="GO" id="GO:0030688">
    <property type="term" value="C:preribosome, small subunit precursor"/>
    <property type="evidence" value="ECO:0007669"/>
    <property type="project" value="TreeGrafter"/>
</dbReference>
<dbReference type="Gene3D" id="3.40.50.1010">
    <property type="entry name" value="5'-nuclease"/>
    <property type="match status" value="1"/>
</dbReference>
<dbReference type="GO" id="GO:0030490">
    <property type="term" value="P:maturation of SSU-rRNA"/>
    <property type="evidence" value="ECO:0007669"/>
    <property type="project" value="TreeGrafter"/>
</dbReference>
<evidence type="ECO:0000256" key="4">
    <source>
        <dbReference type="ARBA" id="ARBA00022723"/>
    </source>
</evidence>
<evidence type="ECO:0000313" key="13">
    <source>
        <dbReference type="EMBL" id="PHJ25470.1"/>
    </source>
</evidence>
<dbReference type="GO" id="GO:0004521">
    <property type="term" value="F:RNA endonuclease activity"/>
    <property type="evidence" value="ECO:0007669"/>
    <property type="project" value="UniProtKB-UniRule"/>
</dbReference>
<dbReference type="GO" id="GO:0005634">
    <property type="term" value="C:nucleus"/>
    <property type="evidence" value="ECO:0007669"/>
    <property type="project" value="UniProtKB-SubCell"/>
</dbReference>
<dbReference type="PANTHER" id="PTHR12814">
    <property type="entry name" value="RNA-BINDING PROTEIN NOB1"/>
    <property type="match status" value="1"/>
</dbReference>
<name>A0A2C6L027_9APIC</name>
<dbReference type="RefSeq" id="XP_067927117.1">
    <property type="nucleotide sequence ID" value="XM_068060898.1"/>
</dbReference>
<evidence type="ECO:0000256" key="10">
    <source>
        <dbReference type="SAM" id="MobiDB-lite"/>
    </source>
</evidence>
<gene>
    <name evidence="13" type="ORF">CSUI_000667</name>
</gene>
<dbReference type="GO" id="GO:0016787">
    <property type="term" value="F:hydrolase activity"/>
    <property type="evidence" value="ECO:0007669"/>
    <property type="project" value="UniProtKB-KW"/>
</dbReference>
<proteinExistence type="inferred from homology"/>
<keyword evidence="7 8" id="KW-0539">Nucleus</keyword>
<dbReference type="InterPro" id="IPR036283">
    <property type="entry name" value="NOB1_Zf-like_sf"/>
</dbReference>
<sequence>MAATEQDKRWARKFASMTGDLGVLSGTDLDVIALTYMLQRRTGRVEKLRTKPLEPTVVRETSAPTETWDSGWWGCSKSSGSDRDTSEGKGETGDGTVSDSSAEDQDDSSFAGAAEDKASMLTEGEKEREEQDRRHEKRECTGVAERDGISAEETTEFPSGKDKAPPADEGSVAVPAGSIVDMGVAETREIVDVVGDDDDREGVWITSENLSRFKREVEGVSAGRKEEALVACMTTDYSVQNVLLQMGLDVVTIDGLAVRSVKSWALICRACHFVSREVTRLFCEKCGQHAVDRVPVTLTDDGLVVHDNRKKKSTRGNIHSLPKPRGGRHEKQLILAEDQLMLGGRDRMLRHQQRLWEKENSAHNPFSDDCVFDAASSWHVRARTRTGKLVAGTHAPRVVVGLGPGNPNSNRWVKSHARSKRK</sequence>
<dbReference type="InterPro" id="IPR039907">
    <property type="entry name" value="NOB1"/>
</dbReference>
<feature type="binding site" evidence="9">
    <location>
        <position position="283"/>
    </location>
    <ligand>
        <name>Zn(2+)</name>
        <dbReference type="ChEBI" id="CHEBI:29105"/>
    </ligand>
</feature>
<feature type="binding site" evidence="9">
    <location>
        <position position="271"/>
    </location>
    <ligand>
        <name>Zn(2+)</name>
        <dbReference type="ChEBI" id="CHEBI:29105"/>
    </ligand>
</feature>